<accession>A0A9X7W2Q1</accession>
<dbReference type="EMBL" id="CP071182">
    <property type="protein sequence ID" value="QSO49285.1"/>
    <property type="molecule type" value="Genomic_DNA"/>
</dbReference>
<gene>
    <name evidence="1" type="ORF">JZ786_10395</name>
</gene>
<organism evidence="1 2">
    <name type="scientific">Alicyclobacillus mengziensis</name>
    <dbReference type="NCBI Taxonomy" id="2931921"/>
    <lineage>
        <taxon>Bacteria</taxon>
        <taxon>Bacillati</taxon>
        <taxon>Bacillota</taxon>
        <taxon>Bacilli</taxon>
        <taxon>Bacillales</taxon>
        <taxon>Alicyclobacillaceae</taxon>
        <taxon>Alicyclobacillus</taxon>
    </lineage>
</organism>
<sequence>MLALQNEQFSVEFDKRGTFRSIRINSDEDQMNWLVDRSYVERCGFPDEDKLFGMFELKANGIIYTSHDAQPTVRNRGNEVVVEYTFGLFTLAYFVSVGEGNTLKWRVMITNLGEDVLSVDSFYIWFSLAYEMFRDSDVFKNMNHSCALFPFISQDFSKFAAVRRSNKGPHLGVYNTLGRTLSLGSYCRYRNNFAKQVSPSLDGVIYHSLVLAGKGLYENTDFAANNWIYPDVYNVSLPIQHGERKEWEYVFVPFDSMEQFYKVGLGLGCPVINYSPVTIKNAVFKADVKLPPGQKIHKAWFERQSANKTVQVDISPMCRQLEAGRYTIEIEMEEVGENKLVIQLDNGKQDWVVFNVLEPISNIIEARADYLCKTAFLDDKNDENCYAFRPVSNQGESLGKINFLLMKNLVTKPKLEEIHKAEQSATYYVKNKWFVNGDFSKPKKLYGKFYRIFDFDYIAYSYYLLSRFEDSLLMLNEQSTYLRWAAEILIMRFDESLHDGQREKTETRLTGIFTHYIIDLLTALKQAGMEEQEKRLSSLWKQFWERIKYEAKEYKGAITEHFFDNAGFGPTCEALCLSGCLEEAERYGELILANIGISNDYRSQNPDRWWESLSYMVHSLWGGLVSRSALVAFEYLKNTTYLEAAYRSTMPIFLCYDWNIVSTQKRLSKGEAASTFSVANPNMNKPFLSHNRFGQSVFKEDEAFLADNATGDDWDMGQELAAYLSGFGTKTFLYYENNELKCINGSISEEDGKYKVSSYAAYPKEYYLINQNISFVAEDGAVVPAIIFDGERMYKSV</sequence>
<proteinExistence type="predicted"/>
<evidence type="ECO:0000313" key="1">
    <source>
        <dbReference type="EMBL" id="QSO49285.1"/>
    </source>
</evidence>
<dbReference type="KEGG" id="afx:JZ786_10395"/>
<dbReference type="RefSeq" id="WP_206658600.1">
    <property type="nucleotide sequence ID" value="NZ_CP071182.1"/>
</dbReference>
<reference evidence="1 2" key="1">
    <citation type="submission" date="2021-02" db="EMBL/GenBank/DDBJ databases">
        <title>Alicyclobacillus curvatus sp. nov. and Alicyclobacillus mengziensis sp. nov., two acidophilic bacteria isolated from acid mine drainage.</title>
        <authorList>
            <person name="Huang Y."/>
        </authorList>
    </citation>
    <scope>NUCLEOTIDE SEQUENCE [LARGE SCALE GENOMIC DNA]</scope>
    <source>
        <strain evidence="1 2">S30H14</strain>
    </source>
</reference>
<protein>
    <submittedName>
        <fullName evidence="1">Uncharacterized protein</fullName>
    </submittedName>
</protein>
<name>A0A9X7W2Q1_9BACL</name>
<keyword evidence="2" id="KW-1185">Reference proteome</keyword>
<dbReference type="AlphaFoldDB" id="A0A9X7W2Q1"/>
<dbReference type="Proteomes" id="UP000663505">
    <property type="component" value="Chromosome"/>
</dbReference>
<evidence type="ECO:0000313" key="2">
    <source>
        <dbReference type="Proteomes" id="UP000663505"/>
    </source>
</evidence>